<dbReference type="InterPro" id="IPR037682">
    <property type="entry name" value="TonB_C"/>
</dbReference>
<dbReference type="GO" id="GO:0055085">
    <property type="term" value="P:transmembrane transport"/>
    <property type="evidence" value="ECO:0007669"/>
    <property type="project" value="InterPro"/>
</dbReference>
<dbReference type="Pfam" id="PF03544">
    <property type="entry name" value="TonB_C"/>
    <property type="match status" value="1"/>
</dbReference>
<dbReference type="Proteomes" id="UP000515312">
    <property type="component" value="Chromosome"/>
</dbReference>
<dbReference type="AlphaFoldDB" id="A0A7G8BC37"/>
<organism evidence="2 3">
    <name type="scientific">Alloacidobacterium dinghuense</name>
    <dbReference type="NCBI Taxonomy" id="2763107"/>
    <lineage>
        <taxon>Bacteria</taxon>
        <taxon>Pseudomonadati</taxon>
        <taxon>Acidobacteriota</taxon>
        <taxon>Terriglobia</taxon>
        <taxon>Terriglobales</taxon>
        <taxon>Acidobacteriaceae</taxon>
        <taxon>Alloacidobacterium</taxon>
    </lineage>
</organism>
<gene>
    <name evidence="2" type="ORF">H7849_12945</name>
</gene>
<feature type="domain" description="TonB C-terminal" evidence="1">
    <location>
        <begin position="2"/>
        <end position="70"/>
    </location>
</feature>
<reference evidence="2 3" key="1">
    <citation type="submission" date="2020-08" db="EMBL/GenBank/DDBJ databases">
        <title>Edaphobacter telluris sp. nov. and Acidobacterium dinghuensis sp. nov., two acidobacteria isolated from forest soil.</title>
        <authorList>
            <person name="Fu J."/>
            <person name="Qiu L."/>
        </authorList>
    </citation>
    <scope>NUCLEOTIDE SEQUENCE [LARGE SCALE GENOMIC DNA]</scope>
    <source>
        <strain evidence="2">4Y35</strain>
    </source>
</reference>
<sequence>MSGICVFSVLVDVQGNPHDVQLVKAAAEEVSAKQRSAVQSLDQKGLEAVRQYRFQPATLHGKAVLYRVKTEVLIESTSGDGSGAGR</sequence>
<accession>A0A7G8BC37</accession>
<dbReference type="EMBL" id="CP060394">
    <property type="protein sequence ID" value="QNI30107.1"/>
    <property type="molecule type" value="Genomic_DNA"/>
</dbReference>
<dbReference type="Gene3D" id="3.30.1150.10">
    <property type="match status" value="1"/>
</dbReference>
<protein>
    <submittedName>
        <fullName evidence="2">Energy transducer TonB</fullName>
    </submittedName>
</protein>
<evidence type="ECO:0000313" key="2">
    <source>
        <dbReference type="EMBL" id="QNI30107.1"/>
    </source>
</evidence>
<evidence type="ECO:0000313" key="3">
    <source>
        <dbReference type="Proteomes" id="UP000515312"/>
    </source>
</evidence>
<dbReference type="KEGG" id="adin:H7849_12945"/>
<dbReference type="SUPFAM" id="SSF74653">
    <property type="entry name" value="TolA/TonB C-terminal domain"/>
    <property type="match status" value="1"/>
</dbReference>
<dbReference type="RefSeq" id="WP_186739726.1">
    <property type="nucleotide sequence ID" value="NZ_CP060394.1"/>
</dbReference>
<keyword evidence="3" id="KW-1185">Reference proteome</keyword>
<proteinExistence type="predicted"/>
<evidence type="ECO:0000259" key="1">
    <source>
        <dbReference type="Pfam" id="PF03544"/>
    </source>
</evidence>
<name>A0A7G8BC37_9BACT</name>